<evidence type="ECO:0000256" key="1">
    <source>
        <dbReference type="ARBA" id="ARBA00022679"/>
    </source>
</evidence>
<dbReference type="AlphaFoldDB" id="A0A3N2DB45"/>
<dbReference type="Proteomes" id="UP000275356">
    <property type="component" value="Unassembled WGS sequence"/>
</dbReference>
<dbReference type="Pfam" id="PF08541">
    <property type="entry name" value="ACP_syn_III_C"/>
    <property type="match status" value="1"/>
</dbReference>
<name>A0A3N2DB45_9MICO</name>
<keyword evidence="1" id="KW-0808">Transferase</keyword>
<keyword evidence="2" id="KW-0012">Acyltransferase</keyword>
<dbReference type="OrthoDB" id="9815506at2"/>
<dbReference type="SUPFAM" id="SSF53901">
    <property type="entry name" value="Thiolase-like"/>
    <property type="match status" value="1"/>
</dbReference>
<feature type="domain" description="Beta-ketoacyl-[acyl-carrier-protein] synthase III N-terminal" evidence="4">
    <location>
        <begin position="119"/>
        <end position="186"/>
    </location>
</feature>
<organism evidence="5 6">
    <name type="scientific">Salana multivorans</name>
    <dbReference type="NCBI Taxonomy" id="120377"/>
    <lineage>
        <taxon>Bacteria</taxon>
        <taxon>Bacillati</taxon>
        <taxon>Actinomycetota</taxon>
        <taxon>Actinomycetes</taxon>
        <taxon>Micrococcales</taxon>
        <taxon>Beutenbergiaceae</taxon>
        <taxon>Salana</taxon>
    </lineage>
</organism>
<comment type="caution">
    <text evidence="5">The sequence shown here is derived from an EMBL/GenBank/DDBJ whole genome shotgun (WGS) entry which is preliminary data.</text>
</comment>
<gene>
    <name evidence="5" type="ORF">EDD28_1623</name>
</gene>
<accession>A0A3N2DB45</accession>
<dbReference type="InterPro" id="IPR013751">
    <property type="entry name" value="ACP_syn_III_N"/>
</dbReference>
<dbReference type="InterPro" id="IPR013747">
    <property type="entry name" value="ACP_syn_III_C"/>
</dbReference>
<feature type="domain" description="Beta-ketoacyl-[acyl-carrier-protein] synthase III C-terminal" evidence="3">
    <location>
        <begin position="264"/>
        <end position="353"/>
    </location>
</feature>
<dbReference type="Pfam" id="PF08545">
    <property type="entry name" value="ACP_syn_III"/>
    <property type="match status" value="1"/>
</dbReference>
<dbReference type="GO" id="GO:0044550">
    <property type="term" value="P:secondary metabolite biosynthetic process"/>
    <property type="evidence" value="ECO:0007669"/>
    <property type="project" value="TreeGrafter"/>
</dbReference>
<dbReference type="GO" id="GO:0004315">
    <property type="term" value="F:3-oxoacyl-[acyl-carrier-protein] synthase activity"/>
    <property type="evidence" value="ECO:0007669"/>
    <property type="project" value="InterPro"/>
</dbReference>
<dbReference type="Gene3D" id="3.40.47.10">
    <property type="match status" value="1"/>
</dbReference>
<dbReference type="InterPro" id="IPR016039">
    <property type="entry name" value="Thiolase-like"/>
</dbReference>
<evidence type="ECO:0000256" key="2">
    <source>
        <dbReference type="ARBA" id="ARBA00023315"/>
    </source>
</evidence>
<dbReference type="EMBL" id="RKHQ01000001">
    <property type="protein sequence ID" value="ROR97030.1"/>
    <property type="molecule type" value="Genomic_DNA"/>
</dbReference>
<protein>
    <submittedName>
        <fullName evidence="5">3-oxoacyl-[acyl-carrier-protein] synthase-3</fullName>
    </submittedName>
</protein>
<reference evidence="5 6" key="1">
    <citation type="submission" date="2018-11" db="EMBL/GenBank/DDBJ databases">
        <title>Sequencing the genomes of 1000 actinobacteria strains.</title>
        <authorList>
            <person name="Klenk H.-P."/>
        </authorList>
    </citation>
    <scope>NUCLEOTIDE SEQUENCE [LARGE SCALE GENOMIC DNA]</scope>
    <source>
        <strain evidence="5 6">DSM 13521</strain>
    </source>
</reference>
<keyword evidence="6" id="KW-1185">Reference proteome</keyword>
<dbReference type="PANTHER" id="PTHR34069">
    <property type="entry name" value="3-OXOACYL-[ACYL-CARRIER-PROTEIN] SYNTHASE 3"/>
    <property type="match status" value="1"/>
</dbReference>
<dbReference type="PANTHER" id="PTHR34069:SF2">
    <property type="entry name" value="BETA-KETOACYL-[ACYL-CARRIER-PROTEIN] SYNTHASE III"/>
    <property type="match status" value="1"/>
</dbReference>
<evidence type="ECO:0000259" key="3">
    <source>
        <dbReference type="Pfam" id="PF08541"/>
    </source>
</evidence>
<dbReference type="CDD" id="cd00830">
    <property type="entry name" value="KAS_III"/>
    <property type="match status" value="1"/>
</dbReference>
<dbReference type="GO" id="GO:0006633">
    <property type="term" value="P:fatty acid biosynthetic process"/>
    <property type="evidence" value="ECO:0007669"/>
    <property type="project" value="InterPro"/>
</dbReference>
<evidence type="ECO:0000313" key="5">
    <source>
        <dbReference type="EMBL" id="ROR97030.1"/>
    </source>
</evidence>
<evidence type="ECO:0000259" key="4">
    <source>
        <dbReference type="Pfam" id="PF08545"/>
    </source>
</evidence>
<sequence>MTDAGPSRRHTLPVRILATGSYEPSTLVTSQELDARFDRAPGESLARSGVASRRWASPEETSSRMATAAVREALERAGLGVDDLDALIVSAVSPEQPMPTTAVLTLAALGATGGAAEGFDVNTSCVGFLTGLRAAAAGIATGQWSRVAVVATEIASKGLNHDSVEASALFGDGAGAVVLGRVDDTGTDADTDAGTEAAAPPAVLASRVALWPEAAGACRIDAGGTRLNVVTPPDDLDSYLFTMDGAILLRHVAKNLPAFLDGVLAEAGVTLEDIDVVVPHQASGVGMRYLVERVAPHPERVVDILRDHGNQVSASIPVALDHAVTTGRLRRGDLVLLAGTGAGLSLAAAVLRY</sequence>
<evidence type="ECO:0000313" key="6">
    <source>
        <dbReference type="Proteomes" id="UP000275356"/>
    </source>
</evidence>
<proteinExistence type="predicted"/>
<dbReference type="RefSeq" id="WP_123739130.1">
    <property type="nucleotide sequence ID" value="NZ_RKHQ01000001.1"/>
</dbReference>